<sequence length="79" mass="8486">MLVVFSASGIANGPQLSKIQLAILTASMYVLPALCVLSAIIVVYLHRHGGSAMSYWWYAMPPAATVLYLAYALTLNRAA</sequence>
<protein>
    <submittedName>
        <fullName evidence="2">Uncharacterized protein</fullName>
    </submittedName>
</protein>
<keyword evidence="1" id="KW-1133">Transmembrane helix</keyword>
<evidence type="ECO:0000313" key="3">
    <source>
        <dbReference type="Proteomes" id="UP000651010"/>
    </source>
</evidence>
<evidence type="ECO:0000256" key="1">
    <source>
        <dbReference type="SAM" id="Phobius"/>
    </source>
</evidence>
<keyword evidence="1" id="KW-0472">Membrane</keyword>
<dbReference type="Proteomes" id="UP000651010">
    <property type="component" value="Unassembled WGS sequence"/>
</dbReference>
<keyword evidence="1" id="KW-0812">Transmembrane</keyword>
<comment type="caution">
    <text evidence="2">The sequence shown here is derived from an EMBL/GenBank/DDBJ whole genome shotgun (WGS) entry which is preliminary data.</text>
</comment>
<organism evidence="2 3">
    <name type="scientific">Dyella acidiphila</name>
    <dbReference type="NCBI Taxonomy" id="2775866"/>
    <lineage>
        <taxon>Bacteria</taxon>
        <taxon>Pseudomonadati</taxon>
        <taxon>Pseudomonadota</taxon>
        <taxon>Gammaproteobacteria</taxon>
        <taxon>Lysobacterales</taxon>
        <taxon>Rhodanobacteraceae</taxon>
        <taxon>Dyella</taxon>
    </lineage>
</organism>
<accession>A0ABR9G7B6</accession>
<feature type="transmembrane region" description="Helical" evidence="1">
    <location>
        <begin position="55"/>
        <end position="75"/>
    </location>
</feature>
<reference evidence="2 3" key="1">
    <citation type="submission" date="2020-09" db="EMBL/GenBank/DDBJ databases">
        <title>Dyella sp. 7MK23 isolated from forest soil.</title>
        <authorList>
            <person name="Fu J."/>
        </authorList>
    </citation>
    <scope>NUCLEOTIDE SEQUENCE [LARGE SCALE GENOMIC DNA]</scope>
    <source>
        <strain evidence="2 3">7MK23</strain>
    </source>
</reference>
<gene>
    <name evidence="2" type="ORF">IGX34_05945</name>
</gene>
<keyword evidence="3" id="KW-1185">Reference proteome</keyword>
<feature type="transmembrane region" description="Helical" evidence="1">
    <location>
        <begin position="21"/>
        <end position="43"/>
    </location>
</feature>
<dbReference type="EMBL" id="JACZZA010000002">
    <property type="protein sequence ID" value="MBE1159920.1"/>
    <property type="molecule type" value="Genomic_DNA"/>
</dbReference>
<dbReference type="RefSeq" id="WP_192554769.1">
    <property type="nucleotide sequence ID" value="NZ_JACZZA010000002.1"/>
</dbReference>
<proteinExistence type="predicted"/>
<evidence type="ECO:0000313" key="2">
    <source>
        <dbReference type="EMBL" id="MBE1159920.1"/>
    </source>
</evidence>
<name>A0ABR9G7B6_9GAMM</name>